<dbReference type="PROSITE" id="PS51296">
    <property type="entry name" value="RIESKE"/>
    <property type="match status" value="1"/>
</dbReference>
<reference evidence="8 9" key="1">
    <citation type="journal article" date="2021" name="J. Biosci. Bioeng.">
        <title>Identification and characterization of a chc gene cluster responsible for the aromatization pathway of cyclohexanecarboxylate degradation in Sinomonas cyclohexanicum ATCC 51369.</title>
        <authorList>
            <person name="Yamamoto T."/>
            <person name="Hasegawa Y."/>
            <person name="Lau P.C.K."/>
            <person name="Iwaki H."/>
        </authorList>
    </citation>
    <scope>NUCLEOTIDE SEQUENCE [LARGE SCALE GENOMIC DNA]</scope>
    <source>
        <strain evidence="8 9">ATCC 51369</strain>
    </source>
</reference>
<keyword evidence="4" id="KW-0411">Iron-sulfur</keyword>
<dbReference type="RefSeq" id="WP_229231364.1">
    <property type="nucleotide sequence ID" value="NZ_AP024525.1"/>
</dbReference>
<protein>
    <recommendedName>
        <fullName evidence="7">Rieske domain-containing protein</fullName>
    </recommendedName>
</protein>
<dbReference type="InterPro" id="IPR017941">
    <property type="entry name" value="Rieske_2Fe-2S"/>
</dbReference>
<evidence type="ECO:0000256" key="3">
    <source>
        <dbReference type="ARBA" id="ARBA00023004"/>
    </source>
</evidence>
<keyword evidence="1" id="KW-0001">2Fe-2S</keyword>
<comment type="cofactor">
    <cofactor evidence="5">
        <name>[2Fe-2S] cluster</name>
        <dbReference type="ChEBI" id="CHEBI:190135"/>
    </cofactor>
</comment>
<evidence type="ECO:0000256" key="4">
    <source>
        <dbReference type="ARBA" id="ARBA00023014"/>
    </source>
</evidence>
<sequence length="129" mass="14182">MSADVNLGGDVEIKWVEVPEAQDIWEGDIVDAAVDGEQVIIVHHLDGSYDAFQGLCPHQEVLLADGKWDEESCVIACPGHLWEFDMKKGDGINPKGSTLYRYPVKEEGGVVHVGIPQDGEAHYTKSYES</sequence>
<dbReference type="PANTHER" id="PTHR21496">
    <property type="entry name" value="FERREDOXIN-RELATED"/>
    <property type="match status" value="1"/>
</dbReference>
<accession>A0ABM7PR06</accession>
<dbReference type="Proteomes" id="UP001319861">
    <property type="component" value="Chromosome"/>
</dbReference>
<comment type="similarity">
    <text evidence="6">Belongs to the bacterial ring-hydroxylating dioxygenase ferredoxin component family.</text>
</comment>
<dbReference type="InterPro" id="IPR036922">
    <property type="entry name" value="Rieske_2Fe-2S_sf"/>
</dbReference>
<evidence type="ECO:0000256" key="2">
    <source>
        <dbReference type="ARBA" id="ARBA00022723"/>
    </source>
</evidence>
<dbReference type="SUPFAM" id="SSF50022">
    <property type="entry name" value="ISP domain"/>
    <property type="match status" value="1"/>
</dbReference>
<proteinExistence type="inferred from homology"/>
<feature type="domain" description="Rieske" evidence="7">
    <location>
        <begin position="15"/>
        <end position="113"/>
    </location>
</feature>
<evidence type="ECO:0000256" key="6">
    <source>
        <dbReference type="ARBA" id="ARBA00038001"/>
    </source>
</evidence>
<dbReference type="Pfam" id="PF00355">
    <property type="entry name" value="Rieske"/>
    <property type="match status" value="1"/>
</dbReference>
<evidence type="ECO:0000259" key="7">
    <source>
        <dbReference type="PROSITE" id="PS51296"/>
    </source>
</evidence>
<name>A0ABM7PR06_SINCY</name>
<organism evidence="8 9">
    <name type="scientific">Sinomonas cyclohexanicum</name>
    <name type="common">Corynebacterium cyclohexanicum</name>
    <dbReference type="NCBI Taxonomy" id="322009"/>
    <lineage>
        <taxon>Bacteria</taxon>
        <taxon>Bacillati</taxon>
        <taxon>Actinomycetota</taxon>
        <taxon>Actinomycetes</taxon>
        <taxon>Micrococcales</taxon>
        <taxon>Micrococcaceae</taxon>
        <taxon>Sinomonas</taxon>
    </lineage>
</organism>
<evidence type="ECO:0000313" key="9">
    <source>
        <dbReference type="Proteomes" id="UP001319861"/>
    </source>
</evidence>
<dbReference type="EMBL" id="AP024525">
    <property type="protein sequence ID" value="BCT74626.1"/>
    <property type="molecule type" value="Genomic_DNA"/>
</dbReference>
<keyword evidence="9" id="KW-1185">Reference proteome</keyword>
<gene>
    <name evidence="8" type="ORF">SCMU_04680</name>
</gene>
<evidence type="ECO:0000313" key="8">
    <source>
        <dbReference type="EMBL" id="BCT74626.1"/>
    </source>
</evidence>
<keyword evidence="2" id="KW-0479">Metal-binding</keyword>
<dbReference type="Gene3D" id="2.102.10.10">
    <property type="entry name" value="Rieske [2Fe-2S] iron-sulphur domain"/>
    <property type="match status" value="1"/>
</dbReference>
<dbReference type="PANTHER" id="PTHR21496:SF0">
    <property type="entry name" value="RIESKE DOMAIN-CONTAINING PROTEIN"/>
    <property type="match status" value="1"/>
</dbReference>
<evidence type="ECO:0000256" key="5">
    <source>
        <dbReference type="ARBA" id="ARBA00034078"/>
    </source>
</evidence>
<evidence type="ECO:0000256" key="1">
    <source>
        <dbReference type="ARBA" id="ARBA00022714"/>
    </source>
</evidence>
<keyword evidence="3" id="KW-0408">Iron</keyword>